<feature type="transmembrane region" description="Helical" evidence="8">
    <location>
        <begin position="60"/>
        <end position="83"/>
    </location>
</feature>
<dbReference type="InterPro" id="IPR043429">
    <property type="entry name" value="ArtM/GltK/GlnP/TcyL/YhdX-like"/>
</dbReference>
<keyword evidence="6 8" id="KW-1133">Transmembrane helix</keyword>
<proteinExistence type="inferred from homology"/>
<keyword evidence="5 8" id="KW-0812">Transmembrane</keyword>
<keyword evidence="7 8" id="KW-0472">Membrane</keyword>
<comment type="caution">
    <text evidence="10">The sequence shown here is derived from an EMBL/GenBank/DDBJ whole genome shotgun (WGS) entry which is preliminary data.</text>
</comment>
<dbReference type="Gene3D" id="1.10.3720.10">
    <property type="entry name" value="MetI-like"/>
    <property type="match status" value="1"/>
</dbReference>
<dbReference type="EMBL" id="FNBZ01000002">
    <property type="protein sequence ID" value="SDF82058.1"/>
    <property type="molecule type" value="Genomic_DNA"/>
</dbReference>
<feature type="transmembrane region" description="Helical" evidence="8">
    <location>
        <begin position="12"/>
        <end position="40"/>
    </location>
</feature>
<evidence type="ECO:0000256" key="3">
    <source>
        <dbReference type="ARBA" id="ARBA00022448"/>
    </source>
</evidence>
<dbReference type="PANTHER" id="PTHR30614:SF21">
    <property type="entry name" value="AMINO ACID ABC TRANSPORTER PERMEASE"/>
    <property type="match status" value="1"/>
</dbReference>
<organism evidence="10 11">
    <name type="scientific">Bosea robiniae</name>
    <dbReference type="NCBI Taxonomy" id="1036780"/>
    <lineage>
        <taxon>Bacteria</taxon>
        <taxon>Pseudomonadati</taxon>
        <taxon>Pseudomonadota</taxon>
        <taxon>Alphaproteobacteria</taxon>
        <taxon>Hyphomicrobiales</taxon>
        <taxon>Boseaceae</taxon>
        <taxon>Bosea</taxon>
    </lineage>
</organism>
<dbReference type="Pfam" id="PF00528">
    <property type="entry name" value="BPD_transp_1"/>
    <property type="match status" value="1"/>
</dbReference>
<name>A0ABY0NMZ9_9HYPH</name>
<evidence type="ECO:0000256" key="5">
    <source>
        <dbReference type="ARBA" id="ARBA00022692"/>
    </source>
</evidence>
<dbReference type="NCBIfam" id="TIGR01726">
    <property type="entry name" value="HEQRo_perm_3TM"/>
    <property type="match status" value="1"/>
</dbReference>
<dbReference type="PROSITE" id="PS50928">
    <property type="entry name" value="ABC_TM1"/>
    <property type="match status" value="1"/>
</dbReference>
<evidence type="ECO:0000256" key="4">
    <source>
        <dbReference type="ARBA" id="ARBA00022475"/>
    </source>
</evidence>
<evidence type="ECO:0000256" key="1">
    <source>
        <dbReference type="ARBA" id="ARBA00004429"/>
    </source>
</evidence>
<gene>
    <name evidence="10" type="ORF">SAMN05421844_10291</name>
</gene>
<dbReference type="PANTHER" id="PTHR30614">
    <property type="entry name" value="MEMBRANE COMPONENT OF AMINO ACID ABC TRANSPORTER"/>
    <property type="match status" value="1"/>
</dbReference>
<reference evidence="10 11" key="1">
    <citation type="submission" date="2016-10" db="EMBL/GenBank/DDBJ databases">
        <authorList>
            <person name="Varghese N."/>
            <person name="Submissions S."/>
        </authorList>
    </citation>
    <scope>NUCLEOTIDE SEQUENCE [LARGE SCALE GENOMIC DNA]</scope>
    <source>
        <strain evidence="10 11">DSM 26672</strain>
    </source>
</reference>
<protein>
    <submittedName>
        <fullName evidence="10">Polar amino acid transport system permease protein</fullName>
    </submittedName>
</protein>
<comment type="similarity">
    <text evidence="2">Belongs to the binding-protein-dependent transport system permease family. HisMQ subfamily.</text>
</comment>
<evidence type="ECO:0000313" key="11">
    <source>
        <dbReference type="Proteomes" id="UP000199468"/>
    </source>
</evidence>
<comment type="subcellular location">
    <subcellularLocation>
        <location evidence="1">Cell inner membrane</location>
        <topology evidence="1">Multi-pass membrane protein</topology>
    </subcellularLocation>
    <subcellularLocation>
        <location evidence="8">Cell membrane</location>
        <topology evidence="8">Multi-pass membrane protein</topology>
    </subcellularLocation>
</comment>
<evidence type="ECO:0000256" key="7">
    <source>
        <dbReference type="ARBA" id="ARBA00023136"/>
    </source>
</evidence>
<evidence type="ECO:0000256" key="2">
    <source>
        <dbReference type="ARBA" id="ARBA00010072"/>
    </source>
</evidence>
<keyword evidence="4" id="KW-1003">Cell membrane</keyword>
<evidence type="ECO:0000259" key="9">
    <source>
        <dbReference type="PROSITE" id="PS50928"/>
    </source>
</evidence>
<evidence type="ECO:0000313" key="10">
    <source>
        <dbReference type="EMBL" id="SDF82058.1"/>
    </source>
</evidence>
<keyword evidence="11" id="KW-1185">Reference proteome</keyword>
<keyword evidence="3 8" id="KW-0813">Transport</keyword>
<sequence length="217" mass="23403">MIGTMLSILQGLSVTLQVTCLGLLFALPFMFICGVAQYLATGFARLAVTALIEFWRSSPVIVLLFVFYYSLPAFGITLPAVLVGSMVLGLNAGGYASQAVRAALQGLAPGQVEAGRSLGFRRLPILLLIELPQALPIMMPSFINQFIQLLKGTSLVSLIMLTDMTFRAKEIAQVTYDPAGVYSGLLLSYLIVCYPITRLGRWVEGRVARSQGAAHAI</sequence>
<accession>A0ABY0NMZ9</accession>
<dbReference type="InterPro" id="IPR035906">
    <property type="entry name" value="MetI-like_sf"/>
</dbReference>
<dbReference type="SUPFAM" id="SSF161098">
    <property type="entry name" value="MetI-like"/>
    <property type="match status" value="1"/>
</dbReference>
<dbReference type="InterPro" id="IPR010065">
    <property type="entry name" value="AA_ABC_transptr_permease_3TM"/>
</dbReference>
<evidence type="ECO:0000256" key="8">
    <source>
        <dbReference type="RuleBase" id="RU363032"/>
    </source>
</evidence>
<dbReference type="CDD" id="cd06261">
    <property type="entry name" value="TM_PBP2"/>
    <property type="match status" value="1"/>
</dbReference>
<dbReference type="InterPro" id="IPR000515">
    <property type="entry name" value="MetI-like"/>
</dbReference>
<evidence type="ECO:0000256" key="6">
    <source>
        <dbReference type="ARBA" id="ARBA00022989"/>
    </source>
</evidence>
<dbReference type="Proteomes" id="UP000199468">
    <property type="component" value="Unassembled WGS sequence"/>
</dbReference>
<feature type="domain" description="ABC transmembrane type-1" evidence="9">
    <location>
        <begin position="12"/>
        <end position="200"/>
    </location>
</feature>